<gene>
    <name evidence="6" type="ORF">DRW07_10495</name>
</gene>
<dbReference type="InterPro" id="IPR036388">
    <property type="entry name" value="WH-like_DNA-bd_sf"/>
</dbReference>
<keyword evidence="4" id="KW-0804">Transcription</keyword>
<sequence length="302" mass="34828">MLNPKELAIFCKVATTGNMSRVAESEGRTVMAISKQIARLESQLNQPLFIRSRRQLVLTEFGKAFKYKAEIFLEQHQGLLHWSQNNVSAVNGELRVVCQSNDIVTESLVPWVAEFAERYPDLILGIDVKESLIDIREDEYDVFWAVGEYLGNRYPGLKRRSIWKSRYGVFASPAYLKKFGVPSHPNQLKEHKVIGYLHNQPSNVLVLQDKNKKPLYATPHCQIKTVAGIVELAEAGLGLINAPEESRHIQQFIKQGKLTPVLKKYWWDDAEVYAYYHPSNPIQTKVRVFLDFFMSKRQDWQF</sequence>
<dbReference type="Pfam" id="PF00126">
    <property type="entry name" value="HTH_1"/>
    <property type="match status" value="1"/>
</dbReference>
<accession>A0A3N5Y0C2</accession>
<dbReference type="Gene3D" id="1.10.10.10">
    <property type="entry name" value="Winged helix-like DNA-binding domain superfamily/Winged helix DNA-binding domain"/>
    <property type="match status" value="1"/>
</dbReference>
<dbReference type="GO" id="GO:0003700">
    <property type="term" value="F:DNA-binding transcription factor activity"/>
    <property type="evidence" value="ECO:0007669"/>
    <property type="project" value="InterPro"/>
</dbReference>
<evidence type="ECO:0000256" key="3">
    <source>
        <dbReference type="ARBA" id="ARBA00023125"/>
    </source>
</evidence>
<dbReference type="Gene3D" id="3.40.190.10">
    <property type="entry name" value="Periplasmic binding protein-like II"/>
    <property type="match status" value="2"/>
</dbReference>
<dbReference type="PANTHER" id="PTHR30537">
    <property type="entry name" value="HTH-TYPE TRANSCRIPTIONAL REGULATOR"/>
    <property type="match status" value="1"/>
</dbReference>
<dbReference type="RefSeq" id="WP_124027868.1">
    <property type="nucleotide sequence ID" value="NZ_JBHRSN010000006.1"/>
</dbReference>
<dbReference type="CDD" id="cd08422">
    <property type="entry name" value="PBP2_CrgA_like"/>
    <property type="match status" value="1"/>
</dbReference>
<dbReference type="Pfam" id="PF03466">
    <property type="entry name" value="LysR_substrate"/>
    <property type="match status" value="1"/>
</dbReference>
<reference evidence="6 7" key="1">
    <citation type="submission" date="2018-11" db="EMBL/GenBank/DDBJ databases">
        <authorList>
            <person name="Ye M.-Q."/>
            <person name="Du Z.-J."/>
        </authorList>
    </citation>
    <scope>NUCLEOTIDE SEQUENCE [LARGE SCALE GENOMIC DNA]</scope>
    <source>
        <strain evidence="6 7">U0105</strain>
    </source>
</reference>
<comment type="similarity">
    <text evidence="1">Belongs to the LysR transcriptional regulatory family.</text>
</comment>
<dbReference type="GO" id="GO:0043565">
    <property type="term" value="F:sequence-specific DNA binding"/>
    <property type="evidence" value="ECO:0007669"/>
    <property type="project" value="TreeGrafter"/>
</dbReference>
<keyword evidence="3" id="KW-0238">DNA-binding</keyword>
<name>A0A3N5Y0C2_9ALTE</name>
<dbReference type="GO" id="GO:0006351">
    <property type="term" value="P:DNA-templated transcription"/>
    <property type="evidence" value="ECO:0007669"/>
    <property type="project" value="TreeGrafter"/>
</dbReference>
<organism evidence="6 7">
    <name type="scientific">Alteromonas sediminis</name>
    <dbReference type="NCBI Taxonomy" id="2259342"/>
    <lineage>
        <taxon>Bacteria</taxon>
        <taxon>Pseudomonadati</taxon>
        <taxon>Pseudomonadota</taxon>
        <taxon>Gammaproteobacteria</taxon>
        <taxon>Alteromonadales</taxon>
        <taxon>Alteromonadaceae</taxon>
        <taxon>Alteromonas/Salinimonas group</taxon>
        <taxon>Alteromonas</taxon>
    </lineage>
</organism>
<keyword evidence="7" id="KW-1185">Reference proteome</keyword>
<dbReference type="SUPFAM" id="SSF46785">
    <property type="entry name" value="Winged helix' DNA-binding domain"/>
    <property type="match status" value="1"/>
</dbReference>
<keyword evidence="2" id="KW-0805">Transcription regulation</keyword>
<dbReference type="Proteomes" id="UP000275281">
    <property type="component" value="Unassembled WGS sequence"/>
</dbReference>
<dbReference type="OrthoDB" id="9786526at2"/>
<dbReference type="SUPFAM" id="SSF53850">
    <property type="entry name" value="Periplasmic binding protein-like II"/>
    <property type="match status" value="1"/>
</dbReference>
<evidence type="ECO:0000313" key="6">
    <source>
        <dbReference type="EMBL" id="RPJ66510.1"/>
    </source>
</evidence>
<protein>
    <submittedName>
        <fullName evidence="6">LysR family transcriptional regulator</fullName>
    </submittedName>
</protein>
<dbReference type="AlphaFoldDB" id="A0A3N5Y0C2"/>
<evidence type="ECO:0000259" key="5">
    <source>
        <dbReference type="PROSITE" id="PS50931"/>
    </source>
</evidence>
<feature type="domain" description="HTH lysR-type" evidence="5">
    <location>
        <begin position="2"/>
        <end position="59"/>
    </location>
</feature>
<evidence type="ECO:0000256" key="2">
    <source>
        <dbReference type="ARBA" id="ARBA00023015"/>
    </source>
</evidence>
<evidence type="ECO:0000256" key="1">
    <source>
        <dbReference type="ARBA" id="ARBA00009437"/>
    </source>
</evidence>
<dbReference type="InterPro" id="IPR058163">
    <property type="entry name" value="LysR-type_TF_proteobact-type"/>
</dbReference>
<dbReference type="PROSITE" id="PS50931">
    <property type="entry name" value="HTH_LYSR"/>
    <property type="match status" value="1"/>
</dbReference>
<dbReference type="InterPro" id="IPR036390">
    <property type="entry name" value="WH_DNA-bd_sf"/>
</dbReference>
<comment type="caution">
    <text evidence="6">The sequence shown here is derived from an EMBL/GenBank/DDBJ whole genome shotgun (WGS) entry which is preliminary data.</text>
</comment>
<dbReference type="InterPro" id="IPR000847">
    <property type="entry name" value="LysR_HTH_N"/>
</dbReference>
<evidence type="ECO:0000313" key="7">
    <source>
        <dbReference type="Proteomes" id="UP000275281"/>
    </source>
</evidence>
<dbReference type="EMBL" id="RPOK01000003">
    <property type="protein sequence ID" value="RPJ66510.1"/>
    <property type="molecule type" value="Genomic_DNA"/>
</dbReference>
<proteinExistence type="inferred from homology"/>
<dbReference type="PANTHER" id="PTHR30537:SF5">
    <property type="entry name" value="HTH-TYPE TRANSCRIPTIONAL ACTIVATOR TTDR-RELATED"/>
    <property type="match status" value="1"/>
</dbReference>
<evidence type="ECO:0000256" key="4">
    <source>
        <dbReference type="ARBA" id="ARBA00023163"/>
    </source>
</evidence>
<dbReference type="InterPro" id="IPR005119">
    <property type="entry name" value="LysR_subst-bd"/>
</dbReference>